<organism evidence="1 2">
    <name type="scientific">Acetobacter tropicalis</name>
    <dbReference type="NCBI Taxonomy" id="104102"/>
    <lineage>
        <taxon>Bacteria</taxon>
        <taxon>Pseudomonadati</taxon>
        <taxon>Pseudomonadota</taxon>
        <taxon>Alphaproteobacteria</taxon>
        <taxon>Acetobacterales</taxon>
        <taxon>Acetobacteraceae</taxon>
        <taxon>Acetobacter</taxon>
    </lineage>
</organism>
<name>A0A511FNI9_9PROT</name>
<dbReference type="AlphaFoldDB" id="A0A511FNI9"/>
<evidence type="ECO:0000313" key="1">
    <source>
        <dbReference type="EMBL" id="GEL50523.1"/>
    </source>
</evidence>
<comment type="caution">
    <text evidence="1">The sequence shown here is derived from an EMBL/GenBank/DDBJ whole genome shotgun (WGS) entry which is preliminary data.</text>
</comment>
<reference evidence="1 2" key="1">
    <citation type="submission" date="2019-07" db="EMBL/GenBank/DDBJ databases">
        <title>Whole genome shotgun sequence of Acetobacter tropicalis NBRC 16470.</title>
        <authorList>
            <person name="Hosoyama A."/>
            <person name="Uohara A."/>
            <person name="Ohji S."/>
            <person name="Ichikawa N."/>
        </authorList>
    </citation>
    <scope>NUCLEOTIDE SEQUENCE [LARGE SCALE GENOMIC DNA]</scope>
    <source>
        <strain evidence="1 2">NBRC 16470</strain>
    </source>
</reference>
<protein>
    <submittedName>
        <fullName evidence="1">Uncharacterized protein</fullName>
    </submittedName>
</protein>
<proteinExistence type="predicted"/>
<dbReference type="EMBL" id="BJVR01000012">
    <property type="protein sequence ID" value="GEL50523.1"/>
    <property type="molecule type" value="Genomic_DNA"/>
</dbReference>
<evidence type="ECO:0000313" key="2">
    <source>
        <dbReference type="Proteomes" id="UP000321800"/>
    </source>
</evidence>
<sequence length="72" mass="8318">MRTCRVDGAYWCVPSMSAYRHSRYPKNSSIVPGWICQKQSVSKDIRLEKPFLKNEFSGEIPNLECNTLFACE</sequence>
<gene>
    <name evidence="1" type="ORF">ATR01nite_15980</name>
</gene>
<accession>A0A511FNI9</accession>
<dbReference type="Proteomes" id="UP000321800">
    <property type="component" value="Unassembled WGS sequence"/>
</dbReference>